<gene>
    <name evidence="1" type="ORF">SAMN05421640_2389</name>
</gene>
<keyword evidence="2" id="KW-1185">Reference proteome</keyword>
<dbReference type="InterPro" id="IPR025345">
    <property type="entry name" value="DUF4249"/>
</dbReference>
<dbReference type="RefSeq" id="WP_179213392.1">
    <property type="nucleotide sequence ID" value="NZ_FZPD01000004.1"/>
</dbReference>
<reference evidence="1 2" key="1">
    <citation type="submission" date="2017-06" db="EMBL/GenBank/DDBJ databases">
        <authorList>
            <person name="Kim H.J."/>
            <person name="Triplett B.A."/>
        </authorList>
    </citation>
    <scope>NUCLEOTIDE SEQUENCE [LARGE SCALE GENOMIC DNA]</scope>
    <source>
        <strain evidence="1 2">DSM 19307</strain>
    </source>
</reference>
<dbReference type="AlphaFoldDB" id="A0A239K2A7"/>
<dbReference type="Pfam" id="PF14054">
    <property type="entry name" value="DUF4249"/>
    <property type="match status" value="1"/>
</dbReference>
<dbReference type="Proteomes" id="UP000198393">
    <property type="component" value="Unassembled WGS sequence"/>
</dbReference>
<accession>A0A239K2A7</accession>
<evidence type="ECO:0008006" key="3">
    <source>
        <dbReference type="Google" id="ProtNLM"/>
    </source>
</evidence>
<evidence type="ECO:0000313" key="2">
    <source>
        <dbReference type="Proteomes" id="UP000198393"/>
    </source>
</evidence>
<proteinExistence type="predicted"/>
<protein>
    <recommendedName>
        <fullName evidence="3">DUF4249 domain-containing protein</fullName>
    </recommendedName>
</protein>
<organism evidence="1 2">
    <name type="scientific">Ekhidna lutea</name>
    <dbReference type="NCBI Taxonomy" id="447679"/>
    <lineage>
        <taxon>Bacteria</taxon>
        <taxon>Pseudomonadati</taxon>
        <taxon>Bacteroidota</taxon>
        <taxon>Cytophagia</taxon>
        <taxon>Cytophagales</taxon>
        <taxon>Reichenbachiellaceae</taxon>
        <taxon>Ekhidna</taxon>
    </lineage>
</organism>
<sequence>MKKVIYISLIFLFACEQVVVVDLPQPQKLVVLEGWISDDSTSRHPIRLTRSNAFSSTNRVAPIDDADVIVQARTGEVFNYSYDQDGYYTANSEYSGISGVAYRVLVFVDSMEVRSEWDIMPEKVQLNNIQIQSFQENDPDDPSQQITIYYPKANTIDPVEERNFYRWVFYKNEEIYNEPDPFTLQDDRLFNGNLIPNNFQNFGYDAGDEMEVQLISISARTHAYLSLLKSQITTLGTSGGTTPAIVEGNLSFISDDSPLVLGYFGAVSISSQKRTVR</sequence>
<evidence type="ECO:0000313" key="1">
    <source>
        <dbReference type="EMBL" id="SNT12517.1"/>
    </source>
</evidence>
<name>A0A239K2A7_EKHLU</name>
<dbReference type="PROSITE" id="PS51257">
    <property type="entry name" value="PROKAR_LIPOPROTEIN"/>
    <property type="match status" value="1"/>
</dbReference>
<dbReference type="EMBL" id="FZPD01000004">
    <property type="protein sequence ID" value="SNT12517.1"/>
    <property type="molecule type" value="Genomic_DNA"/>
</dbReference>